<keyword evidence="3" id="KW-1185">Reference proteome</keyword>
<dbReference type="KEGG" id="shi:Shel_26160"/>
<dbReference type="InterPro" id="IPR038071">
    <property type="entry name" value="UROD/MetE-like_sf"/>
</dbReference>
<name>C7N396_SLAHD</name>
<accession>C7N396</accession>
<dbReference type="InterPro" id="IPR000257">
    <property type="entry name" value="Uroporphyrinogen_deCOase"/>
</dbReference>
<feature type="domain" description="Uroporphyrinogen decarboxylase (URO-D)" evidence="1">
    <location>
        <begin position="31"/>
        <end position="270"/>
    </location>
</feature>
<evidence type="ECO:0000259" key="1">
    <source>
        <dbReference type="Pfam" id="PF01208"/>
    </source>
</evidence>
<organism evidence="2 3">
    <name type="scientific">Slackia heliotrinireducens (strain ATCC 29202 / DSM 20476 / NCTC 11029 / RHS 1)</name>
    <name type="common">Peptococcus heliotrinreducens</name>
    <dbReference type="NCBI Taxonomy" id="471855"/>
    <lineage>
        <taxon>Bacteria</taxon>
        <taxon>Bacillati</taxon>
        <taxon>Actinomycetota</taxon>
        <taxon>Coriobacteriia</taxon>
        <taxon>Eggerthellales</taxon>
        <taxon>Eggerthellaceae</taxon>
        <taxon>Slackia</taxon>
    </lineage>
</organism>
<dbReference type="AlphaFoldDB" id="C7N396"/>
<sequence length="296" mass="32767">MVGAKKIRDFRCTYANSVGVSPEVTQGLDLEFPDAYCHRDTMATLSLAIKEHDGANFCLLPFCRTVEVEAMGGNVKLGDAKSCPRAADPVCESYEDFMALPDIDFSQGRIREVLEACRILKQRGETVCLEIVGPWTMMQSLMDAAKVFKMFRKQPDQAVEVMWKLAGQLLPYVDEARECGVDVITLSDSAGTLSILGPRVMEKSMLLFMADFVRALDERIGGSMVLQLCPKIAYALIDTGCAEVKIHDLGESVDFLEALLRLRGEARIVGQTCIKYVGVRVLNGKIRELVMKEPQA</sequence>
<evidence type="ECO:0000313" key="2">
    <source>
        <dbReference type="EMBL" id="ACV23619.1"/>
    </source>
</evidence>
<dbReference type="GO" id="GO:0006779">
    <property type="term" value="P:porphyrin-containing compound biosynthetic process"/>
    <property type="evidence" value="ECO:0007669"/>
    <property type="project" value="InterPro"/>
</dbReference>
<dbReference type="PANTHER" id="PTHR47099">
    <property type="entry name" value="METHYLCOBAMIDE:COM METHYLTRANSFERASE MTBA"/>
    <property type="match status" value="1"/>
</dbReference>
<dbReference type="InterPro" id="IPR052024">
    <property type="entry name" value="Methanogen_methyltrans"/>
</dbReference>
<dbReference type="HOGENOM" id="CLU_040933_2_1_11"/>
<dbReference type="Proteomes" id="UP000002026">
    <property type="component" value="Chromosome"/>
</dbReference>
<dbReference type="eggNOG" id="COG0407">
    <property type="taxonomic scope" value="Bacteria"/>
</dbReference>
<dbReference type="EMBL" id="CP001684">
    <property type="protein sequence ID" value="ACV23619.1"/>
    <property type="molecule type" value="Genomic_DNA"/>
</dbReference>
<dbReference type="Gene3D" id="3.20.20.210">
    <property type="match status" value="1"/>
</dbReference>
<gene>
    <name evidence="2" type="ordered locus">Shel_26160</name>
</gene>
<dbReference type="Pfam" id="PF01208">
    <property type="entry name" value="URO-D"/>
    <property type="match status" value="1"/>
</dbReference>
<dbReference type="RefSeq" id="WP_012799717.1">
    <property type="nucleotide sequence ID" value="NC_013165.1"/>
</dbReference>
<reference evidence="2 3" key="1">
    <citation type="journal article" date="2009" name="Stand. Genomic Sci.">
        <title>Complete genome sequence of Slackia heliotrinireducens type strain (RHS 1).</title>
        <authorList>
            <person name="Pukall R."/>
            <person name="Lapidus A."/>
            <person name="Nolan M."/>
            <person name="Copeland A."/>
            <person name="Glavina Del Rio T."/>
            <person name="Lucas S."/>
            <person name="Chen F."/>
            <person name="Tice H."/>
            <person name="Cheng J.F."/>
            <person name="Chertkov O."/>
            <person name="Bruce D."/>
            <person name="Goodwin L."/>
            <person name="Kuske C."/>
            <person name="Brettin T."/>
            <person name="Detter J.C."/>
            <person name="Han C."/>
            <person name="Pitluck S."/>
            <person name="Pati A."/>
            <person name="Mavrommatis K."/>
            <person name="Ivanova N."/>
            <person name="Ovchinnikova G."/>
            <person name="Chen A."/>
            <person name="Palaniappan K."/>
            <person name="Schneider S."/>
            <person name="Rohde M."/>
            <person name="Chain P."/>
            <person name="D'haeseleer P."/>
            <person name="Goker M."/>
            <person name="Bristow J."/>
            <person name="Eisen J.A."/>
            <person name="Markowitz V."/>
            <person name="Kyrpides N.C."/>
            <person name="Klenk H.P."/>
            <person name="Hugenholtz P."/>
        </authorList>
    </citation>
    <scope>NUCLEOTIDE SEQUENCE [LARGE SCALE GENOMIC DNA]</scope>
    <source>
        <strain evidence="3">ATCC 29202 / DSM 20476 / NCTC 11029 / RHS 1</strain>
    </source>
</reference>
<dbReference type="STRING" id="471855.Shel_26160"/>
<protein>
    <recommendedName>
        <fullName evidence="1">Uroporphyrinogen decarboxylase (URO-D) domain-containing protein</fullName>
    </recommendedName>
</protein>
<proteinExistence type="predicted"/>
<dbReference type="GO" id="GO:0004853">
    <property type="term" value="F:uroporphyrinogen decarboxylase activity"/>
    <property type="evidence" value="ECO:0007669"/>
    <property type="project" value="InterPro"/>
</dbReference>
<evidence type="ECO:0000313" key="3">
    <source>
        <dbReference type="Proteomes" id="UP000002026"/>
    </source>
</evidence>
<dbReference type="SUPFAM" id="SSF51726">
    <property type="entry name" value="UROD/MetE-like"/>
    <property type="match status" value="1"/>
</dbReference>
<dbReference type="PANTHER" id="PTHR47099:SF1">
    <property type="entry name" value="METHYLCOBAMIDE:COM METHYLTRANSFERASE MTBA"/>
    <property type="match status" value="1"/>
</dbReference>